<evidence type="ECO:0000256" key="1">
    <source>
        <dbReference type="SAM" id="SignalP"/>
    </source>
</evidence>
<dbReference type="Gene3D" id="1.20.1270.390">
    <property type="match status" value="1"/>
</dbReference>
<feature type="domain" description="DUF4398" evidence="2">
    <location>
        <begin position="35"/>
        <end position="109"/>
    </location>
</feature>
<keyword evidence="1" id="KW-0732">Signal</keyword>
<protein>
    <submittedName>
        <fullName evidence="3">DUF4398 domain-containing protein</fullName>
    </submittedName>
</protein>
<name>A0ABT6JMA1_9GAMM</name>
<sequence length="128" mass="13583">MATSFAYFRTPAQALIVGCVLALTACASTPPPTGELNAAQQAVARASDADAEQYAPEDLQRARSLLTQAQAAMAERREAEARDLAVRSAALAGLAQARSRAAATDSELGQRRAEIADLRQRLRMEDAP</sequence>
<feature type="chain" id="PRO_5047412946" evidence="1">
    <location>
        <begin position="28"/>
        <end position="128"/>
    </location>
</feature>
<dbReference type="RefSeq" id="WP_280602769.1">
    <property type="nucleotide sequence ID" value="NZ_JARXRN010000028.1"/>
</dbReference>
<comment type="caution">
    <text evidence="3">The sequence shown here is derived from an EMBL/GenBank/DDBJ whole genome shotgun (WGS) entry which is preliminary data.</text>
</comment>
<gene>
    <name evidence="3" type="ORF">QFW80_14935</name>
</gene>
<organism evidence="3 4">
    <name type="scientific">Luteimonas rhizosphaericola</name>
    <dbReference type="NCBI Taxonomy" id="3042024"/>
    <lineage>
        <taxon>Bacteria</taxon>
        <taxon>Pseudomonadati</taxon>
        <taxon>Pseudomonadota</taxon>
        <taxon>Gammaproteobacteria</taxon>
        <taxon>Lysobacterales</taxon>
        <taxon>Lysobacteraceae</taxon>
        <taxon>Luteimonas</taxon>
    </lineage>
</organism>
<dbReference type="Pfam" id="PF14346">
    <property type="entry name" value="DUF4398"/>
    <property type="match status" value="1"/>
</dbReference>
<dbReference type="EMBL" id="JARXRN010000028">
    <property type="protein sequence ID" value="MDH5831814.1"/>
    <property type="molecule type" value="Genomic_DNA"/>
</dbReference>
<proteinExistence type="predicted"/>
<dbReference type="InterPro" id="IPR025511">
    <property type="entry name" value="DUF4398"/>
</dbReference>
<evidence type="ECO:0000313" key="3">
    <source>
        <dbReference type="EMBL" id="MDH5831814.1"/>
    </source>
</evidence>
<feature type="signal peptide" evidence="1">
    <location>
        <begin position="1"/>
        <end position="27"/>
    </location>
</feature>
<reference evidence="3 4" key="1">
    <citation type="submission" date="2023-04" db="EMBL/GenBank/DDBJ databases">
        <title>Luteimonas sp. M1R5S18.</title>
        <authorList>
            <person name="Sun J.-Q."/>
        </authorList>
    </citation>
    <scope>NUCLEOTIDE SEQUENCE [LARGE SCALE GENOMIC DNA]</scope>
    <source>
        <strain evidence="3 4">M1R5S18</strain>
    </source>
</reference>
<evidence type="ECO:0000259" key="2">
    <source>
        <dbReference type="Pfam" id="PF14346"/>
    </source>
</evidence>
<evidence type="ECO:0000313" key="4">
    <source>
        <dbReference type="Proteomes" id="UP001156831"/>
    </source>
</evidence>
<keyword evidence="4" id="KW-1185">Reference proteome</keyword>
<dbReference type="Proteomes" id="UP001156831">
    <property type="component" value="Unassembled WGS sequence"/>
</dbReference>
<accession>A0ABT6JMA1</accession>